<feature type="compositionally biased region" description="Basic residues" evidence="1">
    <location>
        <begin position="70"/>
        <end position="85"/>
    </location>
</feature>
<feature type="region of interest" description="Disordered" evidence="1">
    <location>
        <begin position="42"/>
        <end position="88"/>
    </location>
</feature>
<reference evidence="2 3" key="1">
    <citation type="submission" date="2019-07" db="EMBL/GenBank/DDBJ databases">
        <title>De Novo Assembly of kiwifruit Actinidia rufa.</title>
        <authorList>
            <person name="Sugita-Konishi S."/>
            <person name="Sato K."/>
            <person name="Mori E."/>
            <person name="Abe Y."/>
            <person name="Kisaki G."/>
            <person name="Hamano K."/>
            <person name="Suezawa K."/>
            <person name="Otani M."/>
            <person name="Fukuda T."/>
            <person name="Manabe T."/>
            <person name="Gomi K."/>
            <person name="Tabuchi M."/>
            <person name="Akimitsu K."/>
            <person name="Kataoka I."/>
        </authorList>
    </citation>
    <scope>NUCLEOTIDE SEQUENCE [LARGE SCALE GENOMIC DNA]</scope>
    <source>
        <strain evidence="3">cv. Fuchu</strain>
    </source>
</reference>
<comment type="caution">
    <text evidence="2">The sequence shown here is derived from an EMBL/GenBank/DDBJ whole genome shotgun (WGS) entry which is preliminary data.</text>
</comment>
<gene>
    <name evidence="2" type="ORF">Acr_11g0007280</name>
</gene>
<dbReference type="Proteomes" id="UP000585474">
    <property type="component" value="Unassembled WGS sequence"/>
</dbReference>
<name>A0A7J0FCK5_9ERIC</name>
<dbReference type="AlphaFoldDB" id="A0A7J0FCK5"/>
<evidence type="ECO:0000256" key="1">
    <source>
        <dbReference type="SAM" id="MobiDB-lite"/>
    </source>
</evidence>
<dbReference type="EMBL" id="BJWL01000011">
    <property type="protein sequence ID" value="GFY96422.1"/>
    <property type="molecule type" value="Genomic_DNA"/>
</dbReference>
<dbReference type="OrthoDB" id="1752139at2759"/>
<accession>A0A7J0FCK5</accession>
<sequence>MCSRLLPRQSTRSPLDNRAHLIANASQAPNLEVIHREMHGISERGRSHVTSESRSSSQTHDTGGEESQKRVRSHRRGNQTHKRRDKSTIQKIKDLDARIDAINTGANASITVHALIRQIEPSFTERIMIVRVSSRFKLPSQLGVYEGKIDPMNHLDSYKNLMLLQGYSDEVM</sequence>
<feature type="compositionally biased region" description="Basic and acidic residues" evidence="1">
    <location>
        <begin position="42"/>
        <end position="51"/>
    </location>
</feature>
<organism evidence="2 3">
    <name type="scientific">Actinidia rufa</name>
    <dbReference type="NCBI Taxonomy" id="165716"/>
    <lineage>
        <taxon>Eukaryota</taxon>
        <taxon>Viridiplantae</taxon>
        <taxon>Streptophyta</taxon>
        <taxon>Embryophyta</taxon>
        <taxon>Tracheophyta</taxon>
        <taxon>Spermatophyta</taxon>
        <taxon>Magnoliopsida</taxon>
        <taxon>eudicotyledons</taxon>
        <taxon>Gunneridae</taxon>
        <taxon>Pentapetalae</taxon>
        <taxon>asterids</taxon>
        <taxon>Ericales</taxon>
        <taxon>Actinidiaceae</taxon>
        <taxon>Actinidia</taxon>
    </lineage>
</organism>
<keyword evidence="3" id="KW-1185">Reference proteome</keyword>
<evidence type="ECO:0000313" key="3">
    <source>
        <dbReference type="Proteomes" id="UP000585474"/>
    </source>
</evidence>
<evidence type="ECO:0000313" key="2">
    <source>
        <dbReference type="EMBL" id="GFY96422.1"/>
    </source>
</evidence>
<proteinExistence type="predicted"/>
<protein>
    <submittedName>
        <fullName evidence="2">Uncharacterized protein</fullName>
    </submittedName>
</protein>